<evidence type="ECO:0000256" key="6">
    <source>
        <dbReference type="ARBA" id="ARBA00022552"/>
    </source>
</evidence>
<keyword evidence="8" id="KW-0539">Nucleus</keyword>
<dbReference type="PANTHER" id="PTHR33911">
    <property type="entry name" value="RRNA-PROCESSING PROTEIN EFG1"/>
    <property type="match status" value="1"/>
</dbReference>
<feature type="compositionally biased region" description="Basic residues" evidence="10">
    <location>
        <begin position="22"/>
        <end position="34"/>
    </location>
</feature>
<feature type="compositionally biased region" description="Basic and acidic residues" evidence="10">
    <location>
        <begin position="277"/>
        <end position="287"/>
    </location>
</feature>
<gene>
    <name evidence="11" type="ORF">M440DRAFT_1325917</name>
</gene>
<dbReference type="GO" id="GO:0030688">
    <property type="term" value="C:preribosome, small subunit precursor"/>
    <property type="evidence" value="ECO:0007669"/>
    <property type="project" value="TreeGrafter"/>
</dbReference>
<dbReference type="PANTHER" id="PTHR33911:SF1">
    <property type="entry name" value="RRNA-PROCESSING PROTEIN EFG1"/>
    <property type="match status" value="1"/>
</dbReference>
<accession>A0A2T4CCM7</accession>
<dbReference type="AlphaFoldDB" id="A0A2T4CCM7"/>
<name>A0A2T4CCM7_TRILO</name>
<evidence type="ECO:0000256" key="8">
    <source>
        <dbReference type="ARBA" id="ARBA00023242"/>
    </source>
</evidence>
<dbReference type="Pfam" id="PF10153">
    <property type="entry name" value="Efg1"/>
    <property type="match status" value="1"/>
</dbReference>
<evidence type="ECO:0000256" key="3">
    <source>
        <dbReference type="ARBA" id="ARBA00006916"/>
    </source>
</evidence>
<evidence type="ECO:0000256" key="2">
    <source>
        <dbReference type="ARBA" id="ARBA00004604"/>
    </source>
</evidence>
<evidence type="ECO:0000256" key="9">
    <source>
        <dbReference type="SAM" id="Coils"/>
    </source>
</evidence>
<feature type="region of interest" description="Disordered" evidence="10">
    <location>
        <begin position="200"/>
        <end position="317"/>
    </location>
</feature>
<dbReference type="GO" id="GO:0005730">
    <property type="term" value="C:nucleolus"/>
    <property type="evidence" value="ECO:0007669"/>
    <property type="project" value="UniProtKB-SubCell"/>
</dbReference>
<keyword evidence="6" id="KW-0698">rRNA processing</keyword>
<dbReference type="OrthoDB" id="47732at2759"/>
<reference evidence="11 12" key="1">
    <citation type="submission" date="2016-07" db="EMBL/GenBank/DDBJ databases">
        <title>Multiple horizontal gene transfer events from other fungi enriched the ability of initially mycotrophic Trichoderma (Ascomycota) to feed on dead plant biomass.</title>
        <authorList>
            <consortium name="DOE Joint Genome Institute"/>
            <person name="Aerts A."/>
            <person name="Atanasova L."/>
            <person name="Chenthamara K."/>
            <person name="Zhang J."/>
            <person name="Grujic M."/>
            <person name="Henrissat B."/>
            <person name="Kuo A."/>
            <person name="Salamov A."/>
            <person name="Lipzen A."/>
            <person name="Labutti K."/>
            <person name="Barry K."/>
            <person name="Miao Y."/>
            <person name="Rahimi M.J."/>
            <person name="Shen Q."/>
            <person name="Grigoriev I.V."/>
            <person name="Kubicek C.P."/>
            <person name="Druzhinina I.S."/>
        </authorList>
    </citation>
    <scope>NUCLEOTIDE SEQUENCE [LARGE SCALE GENOMIC DNA]</scope>
    <source>
        <strain evidence="11 12">ATCC 18648</strain>
    </source>
</reference>
<dbReference type="InterPro" id="IPR019310">
    <property type="entry name" value="Efg1"/>
</dbReference>
<evidence type="ECO:0000313" key="12">
    <source>
        <dbReference type="Proteomes" id="UP000240760"/>
    </source>
</evidence>
<feature type="compositionally biased region" description="Basic and acidic residues" evidence="10">
    <location>
        <begin position="35"/>
        <end position="53"/>
    </location>
</feature>
<proteinExistence type="inferred from homology"/>
<dbReference type="Proteomes" id="UP000240760">
    <property type="component" value="Unassembled WGS sequence"/>
</dbReference>
<feature type="region of interest" description="Disordered" evidence="10">
    <location>
        <begin position="1"/>
        <end position="53"/>
    </location>
</feature>
<evidence type="ECO:0000256" key="10">
    <source>
        <dbReference type="SAM" id="MobiDB-lite"/>
    </source>
</evidence>
<dbReference type="InterPro" id="IPR050786">
    <property type="entry name" value="EFG1_rRNA-proc"/>
</dbReference>
<feature type="compositionally biased region" description="Basic and acidic residues" evidence="10">
    <location>
        <begin position="235"/>
        <end position="246"/>
    </location>
</feature>
<dbReference type="EMBL" id="KZ679128">
    <property type="protein sequence ID" value="PTB79296.1"/>
    <property type="molecule type" value="Genomic_DNA"/>
</dbReference>
<evidence type="ECO:0000313" key="11">
    <source>
        <dbReference type="EMBL" id="PTB79296.1"/>
    </source>
</evidence>
<evidence type="ECO:0000256" key="4">
    <source>
        <dbReference type="ARBA" id="ARBA00018689"/>
    </source>
</evidence>
<comment type="function">
    <text evidence="1">Involved in rRNA processing.</text>
</comment>
<dbReference type="STRING" id="983965.A0A2T4CCM7"/>
<sequence length="317" mass="36371">MGTKRQIDEVDSQTANGGHAASGKRHKSYAGRKRPAQEDSGAKKRIRAIERSLRRNQDMPANVRIELERELAAQKQILEEKQYRRKRSAMISKYHHVRFFERKKAQRLVKQLKRRLEQESDAAEAEKIRHHLHIAEVDEAYTLYFPHIETYVGLYAAAAKKPAEEETEESKIAAAKAALEAERPPMWKVIEKALAEGPAALEKIRDRRSPDDTGEVDDRQPPIRPRPTASSGAPDSRHNDNARQSREQQQQQQQKQKQDQKQQQRPGKGPDTSSSRFGDKQKEPTNRRERRRLMREAQEAANDESDDNGDGGFFEGL</sequence>
<dbReference type="GO" id="GO:0000462">
    <property type="term" value="P:maturation of SSU-rRNA from tricistronic rRNA transcript (SSU-rRNA, 5.8S rRNA, LSU-rRNA)"/>
    <property type="evidence" value="ECO:0007669"/>
    <property type="project" value="TreeGrafter"/>
</dbReference>
<evidence type="ECO:0000256" key="1">
    <source>
        <dbReference type="ARBA" id="ARBA00002773"/>
    </source>
</evidence>
<feature type="coiled-coil region" evidence="9">
    <location>
        <begin position="64"/>
        <end position="129"/>
    </location>
</feature>
<protein>
    <recommendedName>
        <fullName evidence="4">rRNA-processing protein EFG1</fullName>
    </recommendedName>
    <alternativeName>
        <fullName evidence="5">rRNA-processing protein efg1</fullName>
    </alternativeName>
</protein>
<organism evidence="11 12">
    <name type="scientific">Trichoderma longibrachiatum ATCC 18648</name>
    <dbReference type="NCBI Taxonomy" id="983965"/>
    <lineage>
        <taxon>Eukaryota</taxon>
        <taxon>Fungi</taxon>
        <taxon>Dikarya</taxon>
        <taxon>Ascomycota</taxon>
        <taxon>Pezizomycotina</taxon>
        <taxon>Sordariomycetes</taxon>
        <taxon>Hypocreomycetidae</taxon>
        <taxon>Hypocreales</taxon>
        <taxon>Hypocreaceae</taxon>
        <taxon>Trichoderma</taxon>
    </lineage>
</organism>
<keyword evidence="7 9" id="KW-0175">Coiled coil</keyword>
<comment type="subcellular location">
    <subcellularLocation>
        <location evidence="2">Nucleus</location>
        <location evidence="2">Nucleolus</location>
    </subcellularLocation>
</comment>
<evidence type="ECO:0000256" key="5">
    <source>
        <dbReference type="ARBA" id="ARBA00019827"/>
    </source>
</evidence>
<comment type="similarity">
    <text evidence="3">Belongs to the EFG1 family.</text>
</comment>
<feature type="compositionally biased region" description="Basic and acidic residues" evidence="10">
    <location>
        <begin position="202"/>
        <end position="221"/>
    </location>
</feature>
<keyword evidence="12" id="KW-1185">Reference proteome</keyword>
<evidence type="ECO:0000256" key="7">
    <source>
        <dbReference type="ARBA" id="ARBA00023054"/>
    </source>
</evidence>